<evidence type="ECO:0000313" key="3">
    <source>
        <dbReference type="EMBL" id="EAU65286.1"/>
    </source>
</evidence>
<keyword evidence="1" id="KW-0812">Transmembrane</keyword>
<dbReference type="RefSeq" id="WP_002615500.1">
    <property type="nucleotide sequence ID" value="NC_014623.1"/>
</dbReference>
<dbReference type="eggNOG" id="COG5662">
    <property type="taxonomic scope" value="Bacteria"/>
</dbReference>
<dbReference type="AlphaFoldDB" id="Q08XS7"/>
<gene>
    <name evidence="2" type="ordered locus">STAUR_5676</name>
    <name evidence="3" type="ORF">STIAU_5339</name>
</gene>
<sequence>MSARLPEHPSPWTLRRLHAGELPPSESARLRAHAQGCEPCGAVLREAEANQRRFEAAVPFARFEARVERALAGGAQRKPAALPSLRWAGPLAAMAAGVLLFVGIRPWLVSTPSGTRIKGGASAELRIGGEGAQRTVQGPAIEPLAPGERVRLGYTPDTHRYVLAVSVDAAGEVTPLYPEAGQSLPVERGSGTHWLPDSLEFTGAGVERVVLILSDEPLAVQDVTTAARRAFQAGGRTVEAMPLLDLPGAQTHWMLLKP</sequence>
<proteinExistence type="predicted"/>
<dbReference type="Proteomes" id="UP000001351">
    <property type="component" value="Chromosome"/>
</dbReference>
<dbReference type="KEGG" id="sur:STAUR_5676"/>
<name>Q08XS7_STIAD</name>
<evidence type="ECO:0000256" key="1">
    <source>
        <dbReference type="SAM" id="Phobius"/>
    </source>
</evidence>
<dbReference type="PATRIC" id="fig|378806.16.peg.4297"/>
<feature type="transmembrane region" description="Helical" evidence="1">
    <location>
        <begin position="87"/>
        <end position="108"/>
    </location>
</feature>
<protein>
    <submittedName>
        <fullName evidence="3">ActD, putative</fullName>
    </submittedName>
    <submittedName>
        <fullName evidence="2">Conserved uncharacterized protein</fullName>
    </submittedName>
</protein>
<reference evidence="3 5" key="1">
    <citation type="submission" date="2006-04" db="EMBL/GenBank/DDBJ databases">
        <authorList>
            <person name="Nierman W.C."/>
        </authorList>
    </citation>
    <scope>NUCLEOTIDE SEQUENCE [LARGE SCALE GENOMIC DNA]</scope>
    <source>
        <strain evidence="3 5">DW4/3-1</strain>
    </source>
</reference>
<keyword evidence="1" id="KW-1133">Transmembrane helix</keyword>
<keyword evidence="1" id="KW-0472">Membrane</keyword>
<reference evidence="2 4" key="2">
    <citation type="journal article" date="2011" name="Mol. Biol. Evol.">
        <title>Comparative genomic analysis of fruiting body formation in Myxococcales.</title>
        <authorList>
            <person name="Huntley S."/>
            <person name="Hamann N."/>
            <person name="Wegener-Feldbrugge S."/>
            <person name="Treuner-Lange A."/>
            <person name="Kube M."/>
            <person name="Reinhardt R."/>
            <person name="Klages S."/>
            <person name="Muller R."/>
            <person name="Ronning C.M."/>
            <person name="Nierman W.C."/>
            <person name="Sogaard-Andersen L."/>
        </authorList>
    </citation>
    <scope>NUCLEOTIDE SEQUENCE [LARGE SCALE GENOMIC DNA]</scope>
    <source>
        <strain evidence="2 4">DW4/3-1</strain>
    </source>
</reference>
<evidence type="ECO:0000313" key="2">
    <source>
        <dbReference type="EMBL" id="ADO73439.1"/>
    </source>
</evidence>
<dbReference type="EMBL" id="CP002271">
    <property type="protein sequence ID" value="ADO73439.1"/>
    <property type="molecule type" value="Genomic_DNA"/>
</dbReference>
<dbReference type="STRING" id="378806.STAUR_5676"/>
<evidence type="ECO:0000313" key="5">
    <source>
        <dbReference type="Proteomes" id="UP000032702"/>
    </source>
</evidence>
<keyword evidence="4" id="KW-1185">Reference proteome</keyword>
<dbReference type="OrthoDB" id="5380903at2"/>
<evidence type="ECO:0000313" key="4">
    <source>
        <dbReference type="Proteomes" id="UP000001351"/>
    </source>
</evidence>
<dbReference type="EMBL" id="AAMD01000087">
    <property type="protein sequence ID" value="EAU65286.1"/>
    <property type="molecule type" value="Genomic_DNA"/>
</dbReference>
<dbReference type="HOGENOM" id="CLU_1077324_0_0_7"/>
<dbReference type="Proteomes" id="UP000032702">
    <property type="component" value="Unassembled WGS sequence"/>
</dbReference>
<organism evidence="3 5">
    <name type="scientific">Stigmatella aurantiaca (strain DW4/3-1)</name>
    <dbReference type="NCBI Taxonomy" id="378806"/>
    <lineage>
        <taxon>Bacteria</taxon>
        <taxon>Pseudomonadati</taxon>
        <taxon>Myxococcota</taxon>
        <taxon>Myxococcia</taxon>
        <taxon>Myxococcales</taxon>
        <taxon>Cystobacterineae</taxon>
        <taxon>Archangiaceae</taxon>
        <taxon>Stigmatella</taxon>
    </lineage>
</organism>
<accession>Q08XS7</accession>